<accession>A0ABS9KKJ0</accession>
<dbReference type="EMBL" id="JAKLTR010000001">
    <property type="protein sequence ID" value="MCG2612836.1"/>
    <property type="molecule type" value="Genomic_DNA"/>
</dbReference>
<evidence type="ECO:0000313" key="2">
    <source>
        <dbReference type="Proteomes" id="UP001165367"/>
    </source>
</evidence>
<evidence type="ECO:0000313" key="1">
    <source>
        <dbReference type="EMBL" id="MCG2612836.1"/>
    </source>
</evidence>
<gene>
    <name evidence="1" type="ORF">LZZ85_01045</name>
</gene>
<proteinExistence type="predicted"/>
<organism evidence="1 2">
    <name type="scientific">Terrimonas ginsenosidimutans</name>
    <dbReference type="NCBI Taxonomy" id="2908004"/>
    <lineage>
        <taxon>Bacteria</taxon>
        <taxon>Pseudomonadati</taxon>
        <taxon>Bacteroidota</taxon>
        <taxon>Chitinophagia</taxon>
        <taxon>Chitinophagales</taxon>
        <taxon>Chitinophagaceae</taxon>
        <taxon>Terrimonas</taxon>
    </lineage>
</organism>
<reference evidence="1" key="1">
    <citation type="submission" date="2022-01" db="EMBL/GenBank/DDBJ databases">
        <authorList>
            <person name="Jo J.-H."/>
            <person name="Im W.-T."/>
        </authorList>
    </citation>
    <scope>NUCLEOTIDE SEQUENCE</scope>
    <source>
        <strain evidence="1">NA20</strain>
    </source>
</reference>
<keyword evidence="2" id="KW-1185">Reference proteome</keyword>
<name>A0ABS9KKJ0_9BACT</name>
<sequence>MNPTEFQQLVERSVLQYPQNDHLQEERIIELADLVHFVHNFRPSLRINQDQPLGFNIVEEQEDRIGVILREKRLSGDQDLFTSDEDLATLKRNEDLKSIWLVLVSSSLHTNNRSAEGLPSDLPDTYFDHIFSFDFFTQTVCQFK</sequence>
<comment type="caution">
    <text evidence="1">The sequence shown here is derived from an EMBL/GenBank/DDBJ whole genome shotgun (WGS) entry which is preliminary data.</text>
</comment>
<dbReference type="RefSeq" id="WP_237868064.1">
    <property type="nucleotide sequence ID" value="NZ_JAKLTR010000001.1"/>
</dbReference>
<dbReference type="Proteomes" id="UP001165367">
    <property type="component" value="Unassembled WGS sequence"/>
</dbReference>
<protein>
    <submittedName>
        <fullName evidence="1">Uncharacterized protein</fullName>
    </submittedName>
</protein>